<accession>A0A0P7GR66</accession>
<dbReference type="Proteomes" id="UP000050535">
    <property type="component" value="Unassembled WGS sequence"/>
</dbReference>
<organism evidence="1 2">
    <name type="scientific">Halolamina pelagica</name>
    <dbReference type="NCBI Taxonomy" id="699431"/>
    <lineage>
        <taxon>Archaea</taxon>
        <taxon>Methanobacteriati</taxon>
        <taxon>Methanobacteriota</taxon>
        <taxon>Stenosarchaea group</taxon>
        <taxon>Halobacteria</taxon>
        <taxon>Halobacteriales</taxon>
        <taxon>Haloferacaceae</taxon>
    </lineage>
</organism>
<protein>
    <submittedName>
        <fullName evidence="1">Uncharacterized protein</fullName>
    </submittedName>
</protein>
<keyword evidence="2" id="KW-1185">Reference proteome</keyword>
<gene>
    <name evidence="1" type="ORF">SY89_01968</name>
</gene>
<dbReference type="AlphaFoldDB" id="A0A0P7GR66"/>
<sequence>MVQTVWWGPVLPTAVEQFQQQRLLGRHPVASLLPDDRLLALQRAVGHLAAALGGEAVQQFRVAGEQFLADLEPLERR</sequence>
<dbReference type="STRING" id="699431.SY89_01968"/>
<name>A0A0P7GR66_9EURY</name>
<reference evidence="2" key="1">
    <citation type="submission" date="2013-11" db="EMBL/GenBank/DDBJ databases">
        <authorList>
            <person name="Hoang H.T."/>
            <person name="Killian M.L."/>
            <person name="Madson D.M."/>
            <person name="Arruda P.H.E."/>
            <person name="Sun D."/>
            <person name="Schwartz K.J."/>
            <person name="Yoon K."/>
        </authorList>
    </citation>
    <scope>NUCLEOTIDE SEQUENCE [LARGE SCALE GENOMIC DNA]</scope>
    <source>
        <strain evidence="2">CDK2</strain>
    </source>
</reference>
<proteinExistence type="predicted"/>
<comment type="caution">
    <text evidence="1">The sequence shown here is derived from an EMBL/GenBank/DDBJ whole genome shotgun (WGS) entry which is preliminary data.</text>
</comment>
<evidence type="ECO:0000313" key="2">
    <source>
        <dbReference type="Proteomes" id="UP000050535"/>
    </source>
</evidence>
<evidence type="ECO:0000313" key="1">
    <source>
        <dbReference type="EMBL" id="KPN31225.1"/>
    </source>
</evidence>
<dbReference type="EMBL" id="LGUC01000001">
    <property type="protein sequence ID" value="KPN31225.1"/>
    <property type="molecule type" value="Genomic_DNA"/>
</dbReference>